<dbReference type="Proteomes" id="UP001276659">
    <property type="component" value="Unassembled WGS sequence"/>
</dbReference>
<organism evidence="1 2">
    <name type="scientific">Lepraria neglecta</name>
    <dbReference type="NCBI Taxonomy" id="209136"/>
    <lineage>
        <taxon>Eukaryota</taxon>
        <taxon>Fungi</taxon>
        <taxon>Dikarya</taxon>
        <taxon>Ascomycota</taxon>
        <taxon>Pezizomycotina</taxon>
        <taxon>Lecanoromycetes</taxon>
        <taxon>OSLEUM clade</taxon>
        <taxon>Lecanoromycetidae</taxon>
        <taxon>Lecanorales</taxon>
        <taxon>Lecanorineae</taxon>
        <taxon>Stereocaulaceae</taxon>
        <taxon>Lepraria</taxon>
    </lineage>
</organism>
<accession>A0AAE0DQI1</accession>
<keyword evidence="2" id="KW-1185">Reference proteome</keyword>
<evidence type="ECO:0000313" key="2">
    <source>
        <dbReference type="Proteomes" id="UP001276659"/>
    </source>
</evidence>
<sequence length="549" mass="62695">MPLWPRPHNPEQDEIKKRRIVREQAKGVPRGPWGPILPIEISHALSQDEARYGRGKPRKVKAWRLPCNPNEAGMVELATLNATVEHNPADGRLRHIPDCDGFWDENEWKRRQHVHYELNRDEECPSLEGYYVVFFTVENAELRHQNDNFDSLDVVLVRGDAFTVEVSDVGYDLDSWAVYEDVPQEFLSDESSALKETLINVIKKGAIDEAQTQSRDGKPPTIKVWVLPYDLSQEDKLVELTTADTSEEHHLLDGKLTHIPDLRHCWRVTPNVWCLRETVQYTHAYDKGCPSLEGHYIVFFALSKSTRHQNDESGSSTPVYGDVFVAKVSGPRQDMSCETAYVDVPEEYLSEKSFVLRNALILCVARRVEEALVKGTPPVKKKAKNKTGPHTTRECYALTRSPVSENSLRKRSQNLNSMPDPRSDWGLGWNDRRVVWFFTSTNNERNPAHGWYAIFMSGDTGYTPNRNINFKSEGNSVHKDVFIAKAVYQGKDKQGRISYMDIPKKFIEQDALNTVTGNYPTTGGFLSLPWMDESPVEFEEKVMRQTLSG</sequence>
<comment type="caution">
    <text evidence="1">The sequence shown here is derived from an EMBL/GenBank/DDBJ whole genome shotgun (WGS) entry which is preliminary data.</text>
</comment>
<protein>
    <submittedName>
        <fullName evidence="1">Uncharacterized protein</fullName>
    </submittedName>
</protein>
<reference evidence="1" key="1">
    <citation type="submission" date="2022-11" db="EMBL/GenBank/DDBJ databases">
        <title>Chromosomal genome sequence assembly and mating type (MAT) locus characterization of the leprose asexual lichenized fungus Lepraria neglecta (Nyl.) Erichsen.</title>
        <authorList>
            <person name="Allen J.L."/>
            <person name="Pfeffer B."/>
        </authorList>
    </citation>
    <scope>NUCLEOTIDE SEQUENCE</scope>
    <source>
        <strain evidence="1">Allen 5258</strain>
    </source>
</reference>
<dbReference type="AlphaFoldDB" id="A0AAE0DQI1"/>
<name>A0AAE0DQI1_9LECA</name>
<evidence type="ECO:0000313" key="1">
    <source>
        <dbReference type="EMBL" id="KAK3176175.1"/>
    </source>
</evidence>
<dbReference type="EMBL" id="JASNWA010000004">
    <property type="protein sequence ID" value="KAK3176175.1"/>
    <property type="molecule type" value="Genomic_DNA"/>
</dbReference>
<proteinExistence type="predicted"/>
<gene>
    <name evidence="1" type="ORF">OEA41_007498</name>
</gene>